<dbReference type="STRING" id="1798512.A3A39_04030"/>
<sequence length="293" mass="33083">MRNKTQIRQAYVVEITTPKKYVLNGLWFGPRKAKNLIVFIHGLTASAFSMKRMVATLVGSDTAVMTFNNRGFEKITEIKRRKGRKTEWVLAGATHEVFTECADDIQGAVNFARRAGAKSIYLAGHSTGCQKAFYWAGRYGARGVRGIILFGPLSDYASALKEFPKNKLKRAVAHARLLVRKGKPHEFMPKELGPWFVCDAQRFLSLYTPDSVEEIFTYAQAKKTPRLLKKVRISTLVLLAGADEHGDRPAKEIAAWFEKNTRKGRVVIIPRVKHSFRGGEKVVAREIRRFIKG</sequence>
<dbReference type="PANTHER" id="PTHR31591">
    <property type="entry name" value="UPF0613 PROTEIN PB24D3.06C"/>
    <property type="match status" value="1"/>
</dbReference>
<protein>
    <recommendedName>
        <fullName evidence="3">Serine aminopeptidase S33 domain-containing protein</fullName>
    </recommendedName>
</protein>
<dbReference type="Gene3D" id="3.40.50.1820">
    <property type="entry name" value="alpha/beta hydrolase"/>
    <property type="match status" value="1"/>
</dbReference>
<evidence type="ECO:0000313" key="1">
    <source>
        <dbReference type="EMBL" id="OGG80631.1"/>
    </source>
</evidence>
<comment type="caution">
    <text evidence="1">The sequence shown here is derived from an EMBL/GenBank/DDBJ whole genome shotgun (WGS) entry which is preliminary data.</text>
</comment>
<name>A0A1F6F450_9BACT</name>
<dbReference type="Pfam" id="PF08538">
    <property type="entry name" value="DUF1749"/>
    <property type="match status" value="1"/>
</dbReference>
<dbReference type="SUPFAM" id="SSF53474">
    <property type="entry name" value="alpha/beta-Hydrolases"/>
    <property type="match status" value="1"/>
</dbReference>
<dbReference type="AlphaFoldDB" id="A0A1F6F450"/>
<proteinExistence type="predicted"/>
<dbReference type="InterPro" id="IPR013744">
    <property type="entry name" value="SidJ"/>
</dbReference>
<accession>A0A1F6F450</accession>
<dbReference type="Proteomes" id="UP000177372">
    <property type="component" value="Unassembled WGS sequence"/>
</dbReference>
<gene>
    <name evidence="1" type="ORF">A3A39_04030</name>
</gene>
<dbReference type="EMBL" id="MFLZ01000003">
    <property type="protein sequence ID" value="OGG80631.1"/>
    <property type="molecule type" value="Genomic_DNA"/>
</dbReference>
<dbReference type="PANTHER" id="PTHR31591:SF1">
    <property type="entry name" value="UPF0613 PROTEIN PB24D3.06C"/>
    <property type="match status" value="1"/>
</dbReference>
<dbReference type="InterPro" id="IPR029058">
    <property type="entry name" value="AB_hydrolase_fold"/>
</dbReference>
<reference evidence="1 2" key="1">
    <citation type="journal article" date="2016" name="Nat. Commun.">
        <title>Thousands of microbial genomes shed light on interconnected biogeochemical processes in an aquifer system.</title>
        <authorList>
            <person name="Anantharaman K."/>
            <person name="Brown C.T."/>
            <person name="Hug L.A."/>
            <person name="Sharon I."/>
            <person name="Castelle C.J."/>
            <person name="Probst A.J."/>
            <person name="Thomas B.C."/>
            <person name="Singh A."/>
            <person name="Wilkins M.J."/>
            <person name="Karaoz U."/>
            <person name="Brodie E.L."/>
            <person name="Williams K.H."/>
            <person name="Hubbard S.S."/>
            <person name="Banfield J.F."/>
        </authorList>
    </citation>
    <scope>NUCLEOTIDE SEQUENCE [LARGE SCALE GENOMIC DNA]</scope>
</reference>
<evidence type="ECO:0008006" key="3">
    <source>
        <dbReference type="Google" id="ProtNLM"/>
    </source>
</evidence>
<evidence type="ECO:0000313" key="2">
    <source>
        <dbReference type="Proteomes" id="UP000177372"/>
    </source>
</evidence>
<organism evidence="1 2">
    <name type="scientific">Candidatus Kaiserbacteria bacterium RIFCSPLOWO2_01_FULL_54_13</name>
    <dbReference type="NCBI Taxonomy" id="1798512"/>
    <lineage>
        <taxon>Bacteria</taxon>
        <taxon>Candidatus Kaiseribacteriota</taxon>
    </lineage>
</organism>